<keyword evidence="3" id="KW-1185">Reference proteome</keyword>
<dbReference type="CDD" id="cd07721">
    <property type="entry name" value="yflN-like_MBL-fold"/>
    <property type="match status" value="1"/>
</dbReference>
<evidence type="ECO:0000313" key="2">
    <source>
        <dbReference type="EMBL" id="PCR89613.1"/>
    </source>
</evidence>
<dbReference type="InterPro" id="IPR001279">
    <property type="entry name" value="Metallo-B-lactamas"/>
</dbReference>
<protein>
    <submittedName>
        <fullName evidence="2">MBL fold metallo-hydrolase</fullName>
    </submittedName>
</protein>
<dbReference type="GO" id="GO:0016787">
    <property type="term" value="F:hydrolase activity"/>
    <property type="evidence" value="ECO:0007669"/>
    <property type="project" value="UniProtKB-KW"/>
</dbReference>
<accession>A0A2A5QS78</accession>
<evidence type="ECO:0000259" key="1">
    <source>
        <dbReference type="SMART" id="SM00849"/>
    </source>
</evidence>
<dbReference type="InterPro" id="IPR036866">
    <property type="entry name" value="RibonucZ/Hydroxyglut_hydro"/>
</dbReference>
<dbReference type="SMART" id="SM00849">
    <property type="entry name" value="Lactamase_B"/>
    <property type="match status" value="1"/>
</dbReference>
<dbReference type="InterPro" id="IPR050855">
    <property type="entry name" value="NDM-1-like"/>
</dbReference>
<dbReference type="SUPFAM" id="SSF56281">
    <property type="entry name" value="Metallo-hydrolase/oxidoreductase"/>
    <property type="match status" value="1"/>
</dbReference>
<evidence type="ECO:0000313" key="3">
    <source>
        <dbReference type="Proteomes" id="UP000219689"/>
    </source>
</evidence>
<dbReference type="Gene3D" id="3.60.15.10">
    <property type="entry name" value="Ribonuclease Z/Hydroxyacylglutathione hydrolase-like"/>
    <property type="match status" value="1"/>
</dbReference>
<sequence length="232" mass="25046">MAGNGRHMQEDAGVHVLPIPVEYGGKQLTVTPTIVESDRGLVLLDVGPPGAVDGLETHLRALEYDLDDIWLVLLTHHDGDHAGGLAELLERVDAVVATHREEAPYVSGEREPIKSEGSRYPPVDIDIELTDGVRFPTVAGPMAVVATPGHAPGHVSLYFPTGKLLVAGDALVADGEKPLEGPKPRFTPEMERAVDSVDTLAALEIEHTVCYHGGYVDRGTERIRELHEQLRA</sequence>
<gene>
    <name evidence="2" type="ORF">CP557_03125</name>
</gene>
<proteinExistence type="predicted"/>
<reference evidence="2 3" key="1">
    <citation type="submission" date="2017-09" db="EMBL/GenBank/DDBJ databases">
        <title>Genome sequences of Natrinema ejinorence JCM 13890T.</title>
        <authorList>
            <person name="Roh S.W."/>
            <person name="Kim Y.B."/>
            <person name="Kim J.Y."/>
        </authorList>
    </citation>
    <scope>NUCLEOTIDE SEQUENCE [LARGE SCALE GENOMIC DNA]</scope>
    <source>
        <strain evidence="2 3">JCM 13890</strain>
    </source>
</reference>
<dbReference type="AlphaFoldDB" id="A0A2A5QS78"/>
<organism evidence="2 3">
    <name type="scientific">Natrinema ejinorense</name>
    <dbReference type="NCBI Taxonomy" id="373386"/>
    <lineage>
        <taxon>Archaea</taxon>
        <taxon>Methanobacteriati</taxon>
        <taxon>Methanobacteriota</taxon>
        <taxon>Stenosarchaea group</taxon>
        <taxon>Halobacteria</taxon>
        <taxon>Halobacteriales</taxon>
        <taxon>Natrialbaceae</taxon>
        <taxon>Natrinema</taxon>
    </lineage>
</organism>
<dbReference type="OrthoDB" id="197151at2157"/>
<dbReference type="PANTHER" id="PTHR42951">
    <property type="entry name" value="METALLO-BETA-LACTAMASE DOMAIN-CONTAINING"/>
    <property type="match status" value="1"/>
</dbReference>
<feature type="domain" description="Metallo-beta-lactamase" evidence="1">
    <location>
        <begin position="29"/>
        <end position="212"/>
    </location>
</feature>
<dbReference type="Proteomes" id="UP000219689">
    <property type="component" value="Unassembled WGS sequence"/>
</dbReference>
<keyword evidence="2" id="KW-0378">Hydrolase</keyword>
<dbReference type="Pfam" id="PF00753">
    <property type="entry name" value="Lactamase_B"/>
    <property type="match status" value="1"/>
</dbReference>
<dbReference type="PANTHER" id="PTHR42951:SF15">
    <property type="entry name" value="METALLO-BETA-LACTAMASE SUPERFAMILY PROTEIN"/>
    <property type="match status" value="1"/>
</dbReference>
<comment type="caution">
    <text evidence="2">The sequence shown here is derived from an EMBL/GenBank/DDBJ whole genome shotgun (WGS) entry which is preliminary data.</text>
</comment>
<name>A0A2A5QS78_9EURY</name>
<dbReference type="EMBL" id="NXNI01000001">
    <property type="protein sequence ID" value="PCR89613.1"/>
    <property type="molecule type" value="Genomic_DNA"/>
</dbReference>